<dbReference type="Proteomes" id="UP000187406">
    <property type="component" value="Unassembled WGS sequence"/>
</dbReference>
<dbReference type="Pfam" id="PF05703">
    <property type="entry name" value="Auxin_canalis"/>
    <property type="match status" value="1"/>
</dbReference>
<dbReference type="InParanoid" id="A0A1Q3D134"/>
<evidence type="ECO:0000259" key="2">
    <source>
        <dbReference type="Pfam" id="PF08458"/>
    </source>
</evidence>
<dbReference type="InterPro" id="IPR013666">
    <property type="entry name" value="PH_pln"/>
</dbReference>
<dbReference type="PANTHER" id="PTHR31351:SF25">
    <property type="entry name" value="AUXIN CANALIZATION PROTEIN (DUF828)"/>
    <property type="match status" value="1"/>
</dbReference>
<keyword evidence="4" id="KW-1185">Reference proteome</keyword>
<feature type="domain" description="VAN3-binding protein-like auxin canalisation" evidence="1">
    <location>
        <begin position="13"/>
        <end position="249"/>
    </location>
</feature>
<dbReference type="Pfam" id="PF08458">
    <property type="entry name" value="PH_2"/>
    <property type="match status" value="1"/>
</dbReference>
<organism evidence="3 4">
    <name type="scientific">Cephalotus follicularis</name>
    <name type="common">Albany pitcher plant</name>
    <dbReference type="NCBI Taxonomy" id="3775"/>
    <lineage>
        <taxon>Eukaryota</taxon>
        <taxon>Viridiplantae</taxon>
        <taxon>Streptophyta</taxon>
        <taxon>Embryophyta</taxon>
        <taxon>Tracheophyta</taxon>
        <taxon>Spermatophyta</taxon>
        <taxon>Magnoliopsida</taxon>
        <taxon>eudicotyledons</taxon>
        <taxon>Gunneridae</taxon>
        <taxon>Pentapetalae</taxon>
        <taxon>rosids</taxon>
        <taxon>fabids</taxon>
        <taxon>Oxalidales</taxon>
        <taxon>Cephalotaceae</taxon>
        <taxon>Cephalotus</taxon>
    </lineage>
</organism>
<evidence type="ECO:0000313" key="4">
    <source>
        <dbReference type="Proteomes" id="UP000187406"/>
    </source>
</evidence>
<reference evidence="4" key="1">
    <citation type="submission" date="2016-04" db="EMBL/GenBank/DDBJ databases">
        <title>Cephalotus genome sequencing.</title>
        <authorList>
            <person name="Fukushima K."/>
            <person name="Hasebe M."/>
            <person name="Fang X."/>
        </authorList>
    </citation>
    <scope>NUCLEOTIDE SEQUENCE [LARGE SCALE GENOMIC DNA]</scope>
    <source>
        <strain evidence="4">cv. St1</strain>
    </source>
</reference>
<comment type="caution">
    <text evidence="3">The sequence shown here is derived from an EMBL/GenBank/DDBJ whole genome shotgun (WGS) entry which is preliminary data.</text>
</comment>
<dbReference type="OrthoDB" id="786244at2759"/>
<gene>
    <name evidence="3" type="ORF">CFOL_v3_29633</name>
</gene>
<proteinExistence type="predicted"/>
<dbReference type="FunCoup" id="A0A1Q3D134">
    <property type="interactions" value="141"/>
</dbReference>
<dbReference type="InterPro" id="IPR008546">
    <property type="entry name" value="VAN3-bd-like_auxin_canal"/>
</dbReference>
<accession>A0A1Q3D134</accession>
<dbReference type="AlphaFoldDB" id="A0A1Q3D134"/>
<sequence length="380" mass="42142">MDSNFKPTPSEAHPDTMDFLSNAWCNFAVQALQPELHNRSIIFLDNSMNKFDSDPITPLEKMDKLQRDDSDFQSIPSWKSNDVKSWIWMQQAMHPELNYNSSLGKKWLPWKMVSIKKLFKERKLKQKEEERLQRAEVHAAISVAGLAAALAAIAAETSKKDDPTTTTKEAAAASAAALVAAQCAKVAEAMGAKREQLSSVIGSAMSGTSASDILTLTAAATTSLKGAATLQARAGCKTKINGSTPLLPIVDNNDIDFDFNKCKSILAKGAELSVGTPNGKYMVRSVSIILNTEAKVILKLRKLNLLKSKKQSIVLDLHAEWYKDHKAEDNDTCYLIVLSTTRGTIKLDMADDYQRYKKWAKTINHMLMISTSFTKYENQF</sequence>
<protein>
    <submittedName>
        <fullName evidence="3">Auxin_canalis domain-containing protein/PH_2 domain-containing protein</fullName>
    </submittedName>
</protein>
<evidence type="ECO:0000259" key="1">
    <source>
        <dbReference type="Pfam" id="PF05703"/>
    </source>
</evidence>
<feature type="domain" description="Pleckstrin-like plant" evidence="2">
    <location>
        <begin position="271"/>
        <end position="370"/>
    </location>
</feature>
<dbReference type="EMBL" id="BDDD01003813">
    <property type="protein sequence ID" value="GAV86200.1"/>
    <property type="molecule type" value="Genomic_DNA"/>
</dbReference>
<name>A0A1Q3D134_CEPFO</name>
<dbReference type="STRING" id="3775.A0A1Q3D134"/>
<dbReference type="InterPro" id="IPR040269">
    <property type="entry name" value="VAB"/>
</dbReference>
<evidence type="ECO:0000313" key="3">
    <source>
        <dbReference type="EMBL" id="GAV86200.1"/>
    </source>
</evidence>
<dbReference type="PANTHER" id="PTHR31351">
    <property type="entry name" value="EXPRESSED PROTEIN"/>
    <property type="match status" value="1"/>
</dbReference>